<organism evidence="2 3">
    <name type="scientific">Lithospermum erythrorhizon</name>
    <name type="common">Purple gromwell</name>
    <name type="synonym">Lithospermum officinale var. erythrorhizon</name>
    <dbReference type="NCBI Taxonomy" id="34254"/>
    <lineage>
        <taxon>Eukaryota</taxon>
        <taxon>Viridiplantae</taxon>
        <taxon>Streptophyta</taxon>
        <taxon>Embryophyta</taxon>
        <taxon>Tracheophyta</taxon>
        <taxon>Spermatophyta</taxon>
        <taxon>Magnoliopsida</taxon>
        <taxon>eudicotyledons</taxon>
        <taxon>Gunneridae</taxon>
        <taxon>Pentapetalae</taxon>
        <taxon>asterids</taxon>
        <taxon>lamiids</taxon>
        <taxon>Boraginales</taxon>
        <taxon>Boraginaceae</taxon>
        <taxon>Boraginoideae</taxon>
        <taxon>Lithospermeae</taxon>
        <taxon>Lithospermum</taxon>
    </lineage>
</organism>
<reference evidence="2 3" key="1">
    <citation type="submission" date="2024-01" db="EMBL/GenBank/DDBJ databases">
        <title>The complete chloroplast genome sequence of Lithospermum erythrorhizon: insights into the phylogenetic relationship among Boraginaceae species and the maternal lineages of purple gromwells.</title>
        <authorList>
            <person name="Okada T."/>
            <person name="Watanabe K."/>
        </authorList>
    </citation>
    <scope>NUCLEOTIDE SEQUENCE [LARGE SCALE GENOMIC DNA]</scope>
</reference>
<dbReference type="AlphaFoldDB" id="A0AAV3QN85"/>
<name>A0AAV3QN85_LITER</name>
<dbReference type="InterPro" id="IPR005162">
    <property type="entry name" value="Retrotrans_gag_dom"/>
</dbReference>
<accession>A0AAV3QN85</accession>
<evidence type="ECO:0000313" key="2">
    <source>
        <dbReference type="EMBL" id="GAA0164563.1"/>
    </source>
</evidence>
<proteinExistence type="predicted"/>
<feature type="domain" description="Retrotransposon gag" evidence="1">
    <location>
        <begin position="9"/>
        <end position="102"/>
    </location>
</feature>
<protein>
    <recommendedName>
        <fullName evidence="1">Retrotransposon gag domain-containing protein</fullName>
    </recommendedName>
</protein>
<evidence type="ECO:0000313" key="3">
    <source>
        <dbReference type="Proteomes" id="UP001454036"/>
    </source>
</evidence>
<dbReference type="EMBL" id="BAABME010005090">
    <property type="protein sequence ID" value="GAA0164563.1"/>
    <property type="molecule type" value="Genomic_DNA"/>
</dbReference>
<keyword evidence="3" id="KW-1185">Reference proteome</keyword>
<dbReference type="Pfam" id="PF03732">
    <property type="entry name" value="Retrotrans_gag"/>
    <property type="match status" value="1"/>
</dbReference>
<sequence>MSDQQQIDMAAMHMDGRAEIWLHDLLTSNPLTNWKVFTDALACRFDDINISTIIYEFKKLTQHTSVNDYVNKFEELKGFMISLDRNYDELYWISSFISGLKEELQEAVNMFKPTSLIESFDLTLGHEKQISTLTTKLKFTRYSPKSNFSPSTSSFKTLPPPFLPSPTPHLTTINNNIPPNFPKKLLTPAQMQHEERRICAIIVMIHTPRDTNANKEPCSS</sequence>
<comment type="caution">
    <text evidence="2">The sequence shown here is derived from an EMBL/GenBank/DDBJ whole genome shotgun (WGS) entry which is preliminary data.</text>
</comment>
<dbReference type="Proteomes" id="UP001454036">
    <property type="component" value="Unassembled WGS sequence"/>
</dbReference>
<gene>
    <name evidence="2" type="ORF">LIER_20164</name>
</gene>
<evidence type="ECO:0000259" key="1">
    <source>
        <dbReference type="Pfam" id="PF03732"/>
    </source>
</evidence>